<gene>
    <name evidence="1" type="ORF">S01H1_75642</name>
</gene>
<accession>X0ZRA5</accession>
<proteinExistence type="predicted"/>
<dbReference type="AlphaFoldDB" id="X0ZRA5"/>
<sequence>TEEGRSDFPSEKILEMFGDNIPAVFQILLKAESEILYNRKTANENEYLLKISNRSAKKNVLISYLAICWNPKFKSVEMTVYRNMVPEFVPEQEFRCKLLDGGVAAIYQGPSQFDRDLHIRIEELAKALMKNEKYFSSEARQRIGDLFGGNKSAILNQENLPYYVSAIKRFILRIILHAANGKKIKTKQQLCDAIDKFLAADNETWNTIPVKEFQDAEVAHESNKQFSNSPIVFPPYR</sequence>
<comment type="caution">
    <text evidence="1">The sequence shown here is derived from an EMBL/GenBank/DDBJ whole genome shotgun (WGS) entry which is preliminary data.</text>
</comment>
<dbReference type="EMBL" id="BARS01050704">
    <property type="protein sequence ID" value="GAG50776.1"/>
    <property type="molecule type" value="Genomic_DNA"/>
</dbReference>
<organism evidence="1">
    <name type="scientific">marine sediment metagenome</name>
    <dbReference type="NCBI Taxonomy" id="412755"/>
    <lineage>
        <taxon>unclassified sequences</taxon>
        <taxon>metagenomes</taxon>
        <taxon>ecological metagenomes</taxon>
    </lineage>
</organism>
<evidence type="ECO:0000313" key="1">
    <source>
        <dbReference type="EMBL" id="GAG50776.1"/>
    </source>
</evidence>
<protein>
    <submittedName>
        <fullName evidence="1">Uncharacterized protein</fullName>
    </submittedName>
</protein>
<feature type="non-terminal residue" evidence="1">
    <location>
        <position position="237"/>
    </location>
</feature>
<name>X0ZRA5_9ZZZZ</name>
<reference evidence="1" key="1">
    <citation type="journal article" date="2014" name="Front. Microbiol.">
        <title>High frequency of phylogenetically diverse reductive dehalogenase-homologous genes in deep subseafloor sedimentary metagenomes.</title>
        <authorList>
            <person name="Kawai M."/>
            <person name="Futagami T."/>
            <person name="Toyoda A."/>
            <person name="Takaki Y."/>
            <person name="Nishi S."/>
            <person name="Hori S."/>
            <person name="Arai W."/>
            <person name="Tsubouchi T."/>
            <person name="Morono Y."/>
            <person name="Uchiyama I."/>
            <person name="Ito T."/>
            <person name="Fujiyama A."/>
            <person name="Inagaki F."/>
            <person name="Takami H."/>
        </authorList>
    </citation>
    <scope>NUCLEOTIDE SEQUENCE</scope>
    <source>
        <strain evidence="1">Expedition CK06-06</strain>
    </source>
</reference>
<feature type="non-terminal residue" evidence="1">
    <location>
        <position position="1"/>
    </location>
</feature>